<keyword evidence="5" id="KW-0269">Exonuclease</keyword>
<keyword evidence="6" id="KW-0539">Nucleus</keyword>
<keyword evidence="3" id="KW-0540">Nuclease</keyword>
<keyword evidence="4" id="KW-0378">Hydrolase</keyword>
<gene>
    <name evidence="11" type="ORF">TAV2_LOCUS23657</name>
</gene>
<name>A0AAU9T3D6_THLAR</name>
<proteinExistence type="inferred from homology"/>
<evidence type="ECO:0000256" key="2">
    <source>
        <dbReference type="ARBA" id="ARBA00006357"/>
    </source>
</evidence>
<dbReference type="Gene3D" id="3.30.420.10">
    <property type="entry name" value="Ribonuclease H-like superfamily/Ribonuclease H"/>
    <property type="match status" value="1"/>
</dbReference>
<dbReference type="Proteomes" id="UP000836841">
    <property type="component" value="Chromosome 7"/>
</dbReference>
<dbReference type="GO" id="GO:0005634">
    <property type="term" value="C:nucleus"/>
    <property type="evidence" value="ECO:0007669"/>
    <property type="project" value="UniProtKB-SubCell"/>
</dbReference>
<accession>A0AAU9T3D6</accession>
<dbReference type="InterPro" id="IPR013520">
    <property type="entry name" value="Ribonucl_H"/>
</dbReference>
<evidence type="ECO:0000313" key="12">
    <source>
        <dbReference type="Proteomes" id="UP000836841"/>
    </source>
</evidence>
<keyword evidence="8" id="KW-0175">Coiled coil</keyword>
<comment type="similarity">
    <text evidence="2">Belongs to the REXO1/REXO3 family.</text>
</comment>
<evidence type="ECO:0000256" key="1">
    <source>
        <dbReference type="ARBA" id="ARBA00004123"/>
    </source>
</evidence>
<evidence type="ECO:0000256" key="3">
    <source>
        <dbReference type="ARBA" id="ARBA00022722"/>
    </source>
</evidence>
<dbReference type="InterPro" id="IPR036397">
    <property type="entry name" value="RNaseH_sf"/>
</dbReference>
<evidence type="ECO:0000256" key="8">
    <source>
        <dbReference type="SAM" id="Coils"/>
    </source>
</evidence>
<dbReference type="SMART" id="SM00479">
    <property type="entry name" value="EXOIII"/>
    <property type="match status" value="1"/>
</dbReference>
<dbReference type="GO" id="GO:0004527">
    <property type="term" value="F:exonuclease activity"/>
    <property type="evidence" value="ECO:0007669"/>
    <property type="project" value="UniProtKB-KW"/>
</dbReference>
<feature type="coiled-coil region" evidence="8">
    <location>
        <begin position="462"/>
        <end position="499"/>
    </location>
</feature>
<dbReference type="InterPro" id="IPR034922">
    <property type="entry name" value="REX1-like_exo"/>
</dbReference>
<feature type="compositionally biased region" description="Basic and acidic residues" evidence="9">
    <location>
        <begin position="435"/>
        <end position="462"/>
    </location>
</feature>
<comment type="subcellular location">
    <subcellularLocation>
        <location evidence="1">Nucleus</location>
    </subcellularLocation>
</comment>
<feature type="region of interest" description="Disordered" evidence="9">
    <location>
        <begin position="412"/>
        <end position="462"/>
    </location>
</feature>
<evidence type="ECO:0000256" key="4">
    <source>
        <dbReference type="ARBA" id="ARBA00022801"/>
    </source>
</evidence>
<evidence type="ECO:0000313" key="11">
    <source>
        <dbReference type="EMBL" id="CAH2077378.1"/>
    </source>
</evidence>
<evidence type="ECO:0000256" key="5">
    <source>
        <dbReference type="ARBA" id="ARBA00022839"/>
    </source>
</evidence>
<evidence type="ECO:0000259" key="10">
    <source>
        <dbReference type="SMART" id="SM00479"/>
    </source>
</evidence>
<evidence type="ECO:0000256" key="6">
    <source>
        <dbReference type="ARBA" id="ARBA00023242"/>
    </source>
</evidence>
<feature type="non-terminal residue" evidence="11">
    <location>
        <position position="563"/>
    </location>
</feature>
<dbReference type="EMBL" id="OU466863">
    <property type="protein sequence ID" value="CAH2077378.1"/>
    <property type="molecule type" value="Genomic_DNA"/>
</dbReference>
<evidence type="ECO:0000256" key="7">
    <source>
        <dbReference type="ARBA" id="ARBA00053817"/>
    </source>
</evidence>
<protein>
    <recommendedName>
        <fullName evidence="10">Exonuclease domain-containing protein</fullName>
    </recommendedName>
</protein>
<keyword evidence="12" id="KW-1185">Reference proteome</keyword>
<reference evidence="11 12" key="1">
    <citation type="submission" date="2022-03" db="EMBL/GenBank/DDBJ databases">
        <authorList>
            <person name="Nunn A."/>
            <person name="Chopra R."/>
            <person name="Nunn A."/>
            <person name="Contreras Garrido A."/>
        </authorList>
    </citation>
    <scope>NUCLEOTIDE SEQUENCE [LARGE SCALE GENOMIC DNA]</scope>
</reference>
<dbReference type="InterPro" id="IPR047021">
    <property type="entry name" value="REXO1/3/4-like"/>
</dbReference>
<dbReference type="SUPFAM" id="SSF53098">
    <property type="entry name" value="Ribonuclease H-like"/>
    <property type="match status" value="1"/>
</dbReference>
<dbReference type="InterPro" id="IPR012337">
    <property type="entry name" value="RNaseH-like_sf"/>
</dbReference>
<sequence>SKKKTGTRIPSSRYTVYSPPLKTHRAAVGSYFPMSESAMEHVLATAEKKVLVELVKQVQKRRLEGKNGGWKEFLNVYDKQAGSSLSDPSRRSKDVLVSFLTTLDKKQDLQLLATVLKPNSHLAEEFKQESPEETAEQRLVRMTITDDEYFLDYLFPSNAEDWLVTGTGKNKSEAMKSTKIEMVAIDCEMVQCIDGSEAVVRVAAVDRRLKVILDEFVKPDQPILDYRTDITGLTAEDLEHAATLSVVDIQEKLRRFLSEDTILIGQSLNNDMKVLKIDHARVIDTSLVFRYTYPGARKPRRLQRPSLNYLCKSILGYEVQKDGVPHNCVDDAAAAMKLVLAIVEKGVETSIPVTKEMLESEKSRLYLHKIPHNVTSEELDSAGLPQKQVFLKPSSGPILYFNVRKMVEDGSVEGSTATKRSCQEEKNASRKKQKREYDSEETREVDVHHSGEEKTEEKTEKLREDGDLLKEIEELKQKLEAKDQIIDKLKKQLRKKKKKRTESGESSYFCYRVKDKLRQSRCFYPAELALSSIYCQEGNDRSEGPDTSLKIQRLLLCTYLNQN</sequence>
<dbReference type="Pfam" id="PF00929">
    <property type="entry name" value="RNase_T"/>
    <property type="match status" value="1"/>
</dbReference>
<feature type="non-terminal residue" evidence="11">
    <location>
        <position position="1"/>
    </location>
</feature>
<dbReference type="CDD" id="cd06145">
    <property type="entry name" value="REX1_like"/>
    <property type="match status" value="1"/>
</dbReference>
<dbReference type="PANTHER" id="PTHR12801">
    <property type="entry name" value="RNA EXONUCLEASE REXO1 / RECO3 FAMILY MEMBER-RELATED"/>
    <property type="match status" value="1"/>
</dbReference>
<dbReference type="FunFam" id="3.30.420.10:FF:000080">
    <property type="entry name" value="Small RNA degrading nuclease 3"/>
    <property type="match status" value="1"/>
</dbReference>
<dbReference type="PANTHER" id="PTHR12801:SF115">
    <property type="entry name" value="FI18136P1-RELATED"/>
    <property type="match status" value="1"/>
</dbReference>
<dbReference type="GO" id="GO:0003676">
    <property type="term" value="F:nucleic acid binding"/>
    <property type="evidence" value="ECO:0007669"/>
    <property type="project" value="InterPro"/>
</dbReference>
<comment type="function">
    <text evidence="7">3'-5' exonuclease degrading single-stranded small RNAs.</text>
</comment>
<evidence type="ECO:0000256" key="9">
    <source>
        <dbReference type="SAM" id="MobiDB-lite"/>
    </source>
</evidence>
<dbReference type="AlphaFoldDB" id="A0AAU9T3D6"/>
<organism evidence="11 12">
    <name type="scientific">Thlaspi arvense</name>
    <name type="common">Field penny-cress</name>
    <dbReference type="NCBI Taxonomy" id="13288"/>
    <lineage>
        <taxon>Eukaryota</taxon>
        <taxon>Viridiplantae</taxon>
        <taxon>Streptophyta</taxon>
        <taxon>Embryophyta</taxon>
        <taxon>Tracheophyta</taxon>
        <taxon>Spermatophyta</taxon>
        <taxon>Magnoliopsida</taxon>
        <taxon>eudicotyledons</taxon>
        <taxon>Gunneridae</taxon>
        <taxon>Pentapetalae</taxon>
        <taxon>rosids</taxon>
        <taxon>malvids</taxon>
        <taxon>Brassicales</taxon>
        <taxon>Brassicaceae</taxon>
        <taxon>Thlaspideae</taxon>
        <taxon>Thlaspi</taxon>
    </lineage>
</organism>
<feature type="domain" description="Exonuclease" evidence="10">
    <location>
        <begin position="181"/>
        <end position="348"/>
    </location>
</feature>